<dbReference type="OrthoDB" id="5365701at2759"/>
<protein>
    <submittedName>
        <fullName evidence="1">Uncharacterized protein</fullName>
    </submittedName>
</protein>
<proteinExistence type="predicted"/>
<name>A0A1L7X0G6_9HELO</name>
<sequence length="491" mass="55122">MDPFSITTGVLTLVTRSISAVQTCTTFATKYQLSDLSIAALRTECASIRVAPLQIQNLIPRNDGNDIRQPFEQYVLEEYDAVLSACSLTFSLLNERLESLGLNGLNARNESDTASNLRFLWTEPTMETIRQGIRGQAVAITLLLTAFQSETTAKTYEIMRSRQVRRSLKSVSNDAKSLKYSVSIARARPSDLSTTSSAIGDEEFGFDDVIINSTVYRRAFMRQQSKLELRSVQEVHNEDDTITDGSNKSALMSPIFGRGAASTPSPPKNKRRLLARALRIFTRSHLHNNPATAPRIPTPDQIPEQPIKIQIVHSRGNKAEADISKDLVVVKDRVMPGRYAAFSQIRAEQGKVSELQLPVRSNDNLQDGTPSFRRLWQSFSRGVSLPMPDMSATRFDPPLPIPMQFGEVIPRRTTSTALITRSTMLQMRPLFPTITIYVARQRLCAEPISESKDFYSGQTIRLGDIVAVLWGWERERDDEYHCERGDIFEVT</sequence>
<accession>A0A1L7X0G6</accession>
<dbReference type="Proteomes" id="UP000184330">
    <property type="component" value="Unassembled WGS sequence"/>
</dbReference>
<evidence type="ECO:0000313" key="1">
    <source>
        <dbReference type="EMBL" id="CZR58515.1"/>
    </source>
</evidence>
<dbReference type="EMBL" id="FJOG01000012">
    <property type="protein sequence ID" value="CZR58515.1"/>
    <property type="molecule type" value="Genomic_DNA"/>
</dbReference>
<evidence type="ECO:0000313" key="2">
    <source>
        <dbReference type="Proteomes" id="UP000184330"/>
    </source>
</evidence>
<keyword evidence="2" id="KW-1185">Reference proteome</keyword>
<reference evidence="1 2" key="1">
    <citation type="submission" date="2016-03" db="EMBL/GenBank/DDBJ databases">
        <authorList>
            <person name="Ploux O."/>
        </authorList>
    </citation>
    <scope>NUCLEOTIDE SEQUENCE [LARGE SCALE GENOMIC DNA]</scope>
    <source>
        <strain evidence="1 2">UAMH 11012</strain>
    </source>
</reference>
<gene>
    <name evidence="1" type="ORF">PAC_08407</name>
</gene>
<organism evidence="1 2">
    <name type="scientific">Phialocephala subalpina</name>
    <dbReference type="NCBI Taxonomy" id="576137"/>
    <lineage>
        <taxon>Eukaryota</taxon>
        <taxon>Fungi</taxon>
        <taxon>Dikarya</taxon>
        <taxon>Ascomycota</taxon>
        <taxon>Pezizomycotina</taxon>
        <taxon>Leotiomycetes</taxon>
        <taxon>Helotiales</taxon>
        <taxon>Mollisiaceae</taxon>
        <taxon>Phialocephala</taxon>
        <taxon>Phialocephala fortinii species complex</taxon>
    </lineage>
</organism>
<dbReference type="AlphaFoldDB" id="A0A1L7X0G6"/>